<dbReference type="AlphaFoldDB" id="A0A939T5X0"/>
<keyword evidence="2" id="KW-1185">Reference proteome</keyword>
<evidence type="ECO:0008006" key="3">
    <source>
        <dbReference type="Google" id="ProtNLM"/>
    </source>
</evidence>
<evidence type="ECO:0000313" key="1">
    <source>
        <dbReference type="EMBL" id="MBO2454251.1"/>
    </source>
</evidence>
<dbReference type="Proteomes" id="UP000669179">
    <property type="component" value="Unassembled WGS sequence"/>
</dbReference>
<proteinExistence type="predicted"/>
<dbReference type="EMBL" id="JAGEOJ010000025">
    <property type="protein sequence ID" value="MBO2454251.1"/>
    <property type="molecule type" value="Genomic_DNA"/>
</dbReference>
<reference evidence="1" key="1">
    <citation type="submission" date="2021-03" db="EMBL/GenBank/DDBJ databases">
        <authorList>
            <person name="Kanchanasin P."/>
            <person name="Saeng-In P."/>
            <person name="Phongsopitanun W."/>
            <person name="Yuki M."/>
            <person name="Kudo T."/>
            <person name="Ohkuma M."/>
            <person name="Tanasupawat S."/>
        </authorList>
    </citation>
    <scope>NUCLEOTIDE SEQUENCE</scope>
    <source>
        <strain evidence="1">GKU 128</strain>
    </source>
</reference>
<gene>
    <name evidence="1" type="ORF">J4573_44690</name>
</gene>
<dbReference type="RefSeq" id="WP_208262454.1">
    <property type="nucleotide sequence ID" value="NZ_JAGEOJ010000025.1"/>
</dbReference>
<organism evidence="1 2">
    <name type="scientific">Actinomadura barringtoniae</name>
    <dbReference type="NCBI Taxonomy" id="1427535"/>
    <lineage>
        <taxon>Bacteria</taxon>
        <taxon>Bacillati</taxon>
        <taxon>Actinomycetota</taxon>
        <taxon>Actinomycetes</taxon>
        <taxon>Streptosporangiales</taxon>
        <taxon>Thermomonosporaceae</taxon>
        <taxon>Actinomadura</taxon>
    </lineage>
</organism>
<evidence type="ECO:0000313" key="2">
    <source>
        <dbReference type="Proteomes" id="UP000669179"/>
    </source>
</evidence>
<protein>
    <recommendedName>
        <fullName evidence="3">Guanylate cyclase domain-containing protein</fullName>
    </recommendedName>
</protein>
<accession>A0A939T5X0</accession>
<name>A0A939T5X0_9ACTN</name>
<sequence>MYERTPSPIPAPLLPGALQGQFSLHDGLSASLHCGLLAIDIVGFGGRPTSLHAHLREALNTLVTTSLATVGIPPTACKQEDRGDAVFVILPPGISPELLLGPFPDRLRRGLRRHNRLAAAGARFQVRAAVNAGFVWADERGILGGPAIELFRLLDAAQFKAVLADQRADVGLITTERLYTELIVDGPDLIDPDTYQPLDVSTKEYRGPARIWLPPQVPSLLSPPAQLNAGHTSATVPAATGFGARALT</sequence>
<comment type="caution">
    <text evidence="1">The sequence shown here is derived from an EMBL/GenBank/DDBJ whole genome shotgun (WGS) entry which is preliminary data.</text>
</comment>